<sequence length="324" mass="37576">MIEVYKIFEKLQQKTATHKDGFIVTSLPSSNFHKIGVSHDGFPLFFIECSNTYNAIDINLELISVTFNRPCILYENRIKIENLYTIISLKTINPDIQKYFIEIVIIIIKQFPKPISDKQFKEEIQKLIDLFKQFSQPAYKTIQGIWAELLIIEQSEHPEYLVQSWHTSPSDKFDFNDGKDKIEVKSTSRMERIHKFSLEQLKPNNTSNLLIASVFVNETGKGKNIGDLSNNILKRINNLALQFRLREIISKTLGRDIEKSFDVYFDYQQAIDSIRFFDYKNIPTIKNDIPPEINNISFNCNLSNITTINNKDIDSSGSILFKSL</sequence>
<evidence type="ECO:0008006" key="3">
    <source>
        <dbReference type="Google" id="ProtNLM"/>
    </source>
</evidence>
<proteinExistence type="predicted"/>
<name>A0A7Z8YCF0_CAPOC</name>
<reference evidence="1 2" key="1">
    <citation type="submission" date="2018-11" db="EMBL/GenBank/DDBJ databases">
        <authorList>
            <consortium name="Pathogen Informatics"/>
        </authorList>
    </citation>
    <scope>NUCLEOTIDE SEQUENCE [LARGE SCALE GENOMIC DNA]</scope>
    <source>
        <strain evidence="1 2">NCTC11458</strain>
    </source>
</reference>
<dbReference type="AlphaFoldDB" id="A0A7Z8YCF0"/>
<evidence type="ECO:0000313" key="1">
    <source>
        <dbReference type="EMBL" id="VDG81774.1"/>
    </source>
</evidence>
<gene>
    <name evidence="1" type="ORF">NCTC11458_01068</name>
</gene>
<comment type="caution">
    <text evidence="1">The sequence shown here is derived from an EMBL/GenBank/DDBJ whole genome shotgun (WGS) entry which is preliminary data.</text>
</comment>
<dbReference type="Pfam" id="PF14390">
    <property type="entry name" value="DUF4420"/>
    <property type="match status" value="1"/>
</dbReference>
<organism evidence="1 2">
    <name type="scientific">Capnocytophaga ochracea</name>
    <dbReference type="NCBI Taxonomy" id="1018"/>
    <lineage>
        <taxon>Bacteria</taxon>
        <taxon>Pseudomonadati</taxon>
        <taxon>Bacteroidota</taxon>
        <taxon>Flavobacteriia</taxon>
        <taxon>Flavobacteriales</taxon>
        <taxon>Flavobacteriaceae</taxon>
        <taxon>Capnocytophaga</taxon>
    </lineage>
</organism>
<dbReference type="Proteomes" id="UP000276733">
    <property type="component" value="Unassembled WGS sequence"/>
</dbReference>
<dbReference type="EMBL" id="UYIQ01000001">
    <property type="protein sequence ID" value="VDG81774.1"/>
    <property type="molecule type" value="Genomic_DNA"/>
</dbReference>
<dbReference type="InterPro" id="IPR025534">
    <property type="entry name" value="DUF4420"/>
</dbReference>
<protein>
    <recommendedName>
        <fullName evidence="3">PD-(D/E)XK motif protein</fullName>
    </recommendedName>
</protein>
<accession>A0A7Z8YCF0</accession>
<evidence type="ECO:0000313" key="2">
    <source>
        <dbReference type="Proteomes" id="UP000276733"/>
    </source>
</evidence>